<name>A0ACC0HEP1_9ERIC</name>
<dbReference type="EMBL" id="CM045762">
    <property type="protein sequence ID" value="KAI8011725.1"/>
    <property type="molecule type" value="Genomic_DNA"/>
</dbReference>
<sequence>MVHHLEEPPILRSLADFIDDLPSPDRIFVNASKVYDWKIELGIVWIGGFVEIVWWLNENFWDSGNPSINKSFDTSFGVIKSL</sequence>
<keyword evidence="2" id="KW-1185">Reference proteome</keyword>
<protein>
    <submittedName>
        <fullName evidence="1">Uncharacterized protein</fullName>
    </submittedName>
</protein>
<gene>
    <name evidence="1" type="ORF">LOK49_LG06G02707</name>
</gene>
<comment type="caution">
    <text evidence="1">The sequence shown here is derived from an EMBL/GenBank/DDBJ whole genome shotgun (WGS) entry which is preliminary data.</text>
</comment>
<reference evidence="1 2" key="1">
    <citation type="journal article" date="2022" name="Plant J.">
        <title>Chromosome-level genome of Camellia lanceoleosa provides a valuable resource for understanding genome evolution and self-incompatibility.</title>
        <authorList>
            <person name="Gong W."/>
            <person name="Xiao S."/>
            <person name="Wang L."/>
            <person name="Liao Z."/>
            <person name="Chang Y."/>
            <person name="Mo W."/>
            <person name="Hu G."/>
            <person name="Li W."/>
            <person name="Zhao G."/>
            <person name="Zhu H."/>
            <person name="Hu X."/>
            <person name="Ji K."/>
            <person name="Xiang X."/>
            <person name="Song Q."/>
            <person name="Yuan D."/>
            <person name="Jin S."/>
            <person name="Zhang L."/>
        </authorList>
    </citation>
    <scope>NUCLEOTIDE SEQUENCE [LARGE SCALE GENOMIC DNA]</scope>
    <source>
        <strain evidence="1">SQ_2022a</strain>
    </source>
</reference>
<accession>A0ACC0HEP1</accession>
<organism evidence="1 2">
    <name type="scientific">Camellia lanceoleosa</name>
    <dbReference type="NCBI Taxonomy" id="1840588"/>
    <lineage>
        <taxon>Eukaryota</taxon>
        <taxon>Viridiplantae</taxon>
        <taxon>Streptophyta</taxon>
        <taxon>Embryophyta</taxon>
        <taxon>Tracheophyta</taxon>
        <taxon>Spermatophyta</taxon>
        <taxon>Magnoliopsida</taxon>
        <taxon>eudicotyledons</taxon>
        <taxon>Gunneridae</taxon>
        <taxon>Pentapetalae</taxon>
        <taxon>asterids</taxon>
        <taxon>Ericales</taxon>
        <taxon>Theaceae</taxon>
        <taxon>Camellia</taxon>
    </lineage>
</organism>
<proteinExistence type="predicted"/>
<dbReference type="Proteomes" id="UP001060215">
    <property type="component" value="Chromosome 5"/>
</dbReference>
<evidence type="ECO:0000313" key="2">
    <source>
        <dbReference type="Proteomes" id="UP001060215"/>
    </source>
</evidence>
<evidence type="ECO:0000313" key="1">
    <source>
        <dbReference type="EMBL" id="KAI8011725.1"/>
    </source>
</evidence>